<evidence type="ECO:0000313" key="2">
    <source>
        <dbReference type="EMBL" id="QCE15004.1"/>
    </source>
</evidence>
<protein>
    <submittedName>
        <fullName evidence="2">Uncharacterized protein</fullName>
    </submittedName>
</protein>
<feature type="region of interest" description="Disordered" evidence="1">
    <location>
        <begin position="1"/>
        <end position="23"/>
    </location>
</feature>
<reference evidence="2 3" key="1">
    <citation type="submission" date="2019-04" db="EMBL/GenBank/DDBJ databases">
        <title>An improved genome assembly and genetic linkage map for asparagus bean, Vigna unguiculata ssp. sesquipedialis.</title>
        <authorList>
            <person name="Xia Q."/>
            <person name="Zhang R."/>
            <person name="Dong Y."/>
        </authorList>
    </citation>
    <scope>NUCLEOTIDE SEQUENCE [LARGE SCALE GENOMIC DNA]</scope>
    <source>
        <tissue evidence="2">Leaf</tissue>
    </source>
</reference>
<feature type="compositionally biased region" description="Polar residues" evidence="1">
    <location>
        <begin position="94"/>
        <end position="103"/>
    </location>
</feature>
<accession>A0A4D6NQR2</accession>
<feature type="compositionally biased region" description="Polar residues" evidence="1">
    <location>
        <begin position="10"/>
        <end position="23"/>
    </location>
</feature>
<proteinExistence type="predicted"/>
<evidence type="ECO:0000313" key="3">
    <source>
        <dbReference type="Proteomes" id="UP000501690"/>
    </source>
</evidence>
<dbReference type="AlphaFoldDB" id="A0A4D6NQR2"/>
<organism evidence="2 3">
    <name type="scientific">Vigna unguiculata</name>
    <name type="common">Cowpea</name>
    <dbReference type="NCBI Taxonomy" id="3917"/>
    <lineage>
        <taxon>Eukaryota</taxon>
        <taxon>Viridiplantae</taxon>
        <taxon>Streptophyta</taxon>
        <taxon>Embryophyta</taxon>
        <taxon>Tracheophyta</taxon>
        <taxon>Spermatophyta</taxon>
        <taxon>Magnoliopsida</taxon>
        <taxon>eudicotyledons</taxon>
        <taxon>Gunneridae</taxon>
        <taxon>Pentapetalae</taxon>
        <taxon>rosids</taxon>
        <taxon>fabids</taxon>
        <taxon>Fabales</taxon>
        <taxon>Fabaceae</taxon>
        <taxon>Papilionoideae</taxon>
        <taxon>50 kb inversion clade</taxon>
        <taxon>NPAAA clade</taxon>
        <taxon>indigoferoid/millettioid clade</taxon>
        <taxon>Phaseoleae</taxon>
        <taxon>Vigna</taxon>
    </lineage>
</organism>
<dbReference type="Proteomes" id="UP000501690">
    <property type="component" value="Linkage Group LG11"/>
</dbReference>
<name>A0A4D6NQR2_VIGUN</name>
<gene>
    <name evidence="2" type="ORF">DEO72_LG11g2012</name>
</gene>
<dbReference type="EMBL" id="CP039355">
    <property type="protein sequence ID" value="QCE15004.1"/>
    <property type="molecule type" value="Genomic_DNA"/>
</dbReference>
<evidence type="ECO:0000256" key="1">
    <source>
        <dbReference type="SAM" id="MobiDB-lite"/>
    </source>
</evidence>
<feature type="region of interest" description="Disordered" evidence="1">
    <location>
        <begin position="94"/>
        <end position="126"/>
    </location>
</feature>
<sequence>MKTAHHQVVGSHSSGNAALNTSGHHPRLHQLCKVPLQQLQSRENTPPFICFTITSPKNYTLQSYRFNMNSHVANPEQKHYTTASLNSKTIATHTRIPNPQNTHGIHHQRKRKNKWKHVYPHDKQQD</sequence>
<keyword evidence="3" id="KW-1185">Reference proteome</keyword>
<feature type="compositionally biased region" description="Basic residues" evidence="1">
    <location>
        <begin position="104"/>
        <end position="118"/>
    </location>
</feature>